<gene>
    <name evidence="1" type="ORF">G3I44_16440</name>
</gene>
<dbReference type="EMBL" id="CP048739">
    <property type="protein sequence ID" value="QIB75730.1"/>
    <property type="molecule type" value="Genomic_DNA"/>
</dbReference>
<evidence type="ECO:0000313" key="1">
    <source>
        <dbReference type="EMBL" id="QIB75730.1"/>
    </source>
</evidence>
<dbReference type="RefSeq" id="WP_163487477.1">
    <property type="nucleotide sequence ID" value="NZ_CP048739.1"/>
</dbReference>
<evidence type="ECO:0000313" key="2">
    <source>
        <dbReference type="Proteomes" id="UP000465846"/>
    </source>
</evidence>
<name>A0A6C0UKM0_9EURY</name>
<dbReference type="GeneID" id="44081023"/>
<protein>
    <submittedName>
        <fullName evidence="1">Uncharacterized protein</fullName>
    </submittedName>
</protein>
<sequence>MSERGDHRATGPRNRRHRHGYEEIGGEVLEVWEREHRNGDRTHVIAVDSGEIVLVLASDIDEHGEPLAAELVSTCYTTDEAQERAHAWLKHNETGIDNGGGGVRELFNL</sequence>
<reference evidence="1 2" key="1">
    <citation type="submission" date="2020-02" db="EMBL/GenBank/DDBJ databases">
        <title>Whole genome sequence of Halogeometricum borinquense strain wsp4.</title>
        <authorList>
            <person name="Verma D.K."/>
            <person name="Gopal K."/>
            <person name="Prasad E.S."/>
        </authorList>
    </citation>
    <scope>NUCLEOTIDE SEQUENCE [LARGE SCALE GENOMIC DNA]</scope>
    <source>
        <strain evidence="2">wsp4</strain>
    </source>
</reference>
<organism evidence="1 2">
    <name type="scientific">Halogeometricum borinquense</name>
    <dbReference type="NCBI Taxonomy" id="60847"/>
    <lineage>
        <taxon>Archaea</taxon>
        <taxon>Methanobacteriati</taxon>
        <taxon>Methanobacteriota</taxon>
        <taxon>Stenosarchaea group</taxon>
        <taxon>Halobacteria</taxon>
        <taxon>Halobacteriales</taxon>
        <taxon>Haloferacaceae</taxon>
        <taxon>Halogeometricum</taxon>
    </lineage>
</organism>
<dbReference type="AlphaFoldDB" id="A0A6C0UKM0"/>
<proteinExistence type="predicted"/>
<accession>A0A6C0UKM0</accession>
<dbReference type="Proteomes" id="UP000465846">
    <property type="component" value="Chromosome"/>
</dbReference>